<accession>A0A8K0SXH5</accession>
<dbReference type="EMBL" id="JAGPNK010000001">
    <property type="protein sequence ID" value="KAH7327905.1"/>
    <property type="molecule type" value="Genomic_DNA"/>
</dbReference>
<dbReference type="AlphaFoldDB" id="A0A8K0SXH5"/>
<keyword evidence="3" id="KW-1185">Reference proteome</keyword>
<feature type="signal peptide" evidence="1">
    <location>
        <begin position="1"/>
        <end position="17"/>
    </location>
</feature>
<proteinExistence type="predicted"/>
<organism evidence="2 3">
    <name type="scientific">Stachybotrys elegans</name>
    <dbReference type="NCBI Taxonomy" id="80388"/>
    <lineage>
        <taxon>Eukaryota</taxon>
        <taxon>Fungi</taxon>
        <taxon>Dikarya</taxon>
        <taxon>Ascomycota</taxon>
        <taxon>Pezizomycotina</taxon>
        <taxon>Sordariomycetes</taxon>
        <taxon>Hypocreomycetidae</taxon>
        <taxon>Hypocreales</taxon>
        <taxon>Stachybotryaceae</taxon>
        <taxon>Stachybotrys</taxon>
    </lineage>
</organism>
<keyword evidence="1" id="KW-0732">Signal</keyword>
<protein>
    <recommendedName>
        <fullName evidence="4">Secreted protein</fullName>
    </recommendedName>
</protein>
<evidence type="ECO:0000256" key="1">
    <source>
        <dbReference type="SAM" id="SignalP"/>
    </source>
</evidence>
<name>A0A8K0SXH5_9HYPO</name>
<feature type="chain" id="PRO_5035422987" description="Secreted protein" evidence="1">
    <location>
        <begin position="18"/>
        <end position="81"/>
    </location>
</feature>
<dbReference type="Proteomes" id="UP000813444">
    <property type="component" value="Unassembled WGS sequence"/>
</dbReference>
<comment type="caution">
    <text evidence="2">The sequence shown here is derived from an EMBL/GenBank/DDBJ whole genome shotgun (WGS) entry which is preliminary data.</text>
</comment>
<evidence type="ECO:0008006" key="4">
    <source>
        <dbReference type="Google" id="ProtNLM"/>
    </source>
</evidence>
<evidence type="ECO:0000313" key="3">
    <source>
        <dbReference type="Proteomes" id="UP000813444"/>
    </source>
</evidence>
<sequence>MDGLCRCLLLLLMPIDSSPTIKRFHRQPHSVVAYERLRPPSSSDTRRMHDKSWFIPNRICFGRVHWHICKRPMQAIQRVQI</sequence>
<evidence type="ECO:0000313" key="2">
    <source>
        <dbReference type="EMBL" id="KAH7327905.1"/>
    </source>
</evidence>
<reference evidence="2" key="1">
    <citation type="journal article" date="2021" name="Nat. Commun.">
        <title>Genetic determinants of endophytism in the Arabidopsis root mycobiome.</title>
        <authorList>
            <person name="Mesny F."/>
            <person name="Miyauchi S."/>
            <person name="Thiergart T."/>
            <person name="Pickel B."/>
            <person name="Atanasova L."/>
            <person name="Karlsson M."/>
            <person name="Huettel B."/>
            <person name="Barry K.W."/>
            <person name="Haridas S."/>
            <person name="Chen C."/>
            <person name="Bauer D."/>
            <person name="Andreopoulos W."/>
            <person name="Pangilinan J."/>
            <person name="LaButti K."/>
            <person name="Riley R."/>
            <person name="Lipzen A."/>
            <person name="Clum A."/>
            <person name="Drula E."/>
            <person name="Henrissat B."/>
            <person name="Kohler A."/>
            <person name="Grigoriev I.V."/>
            <person name="Martin F.M."/>
            <person name="Hacquard S."/>
        </authorList>
    </citation>
    <scope>NUCLEOTIDE SEQUENCE</scope>
    <source>
        <strain evidence="2">MPI-CAGE-CH-0235</strain>
    </source>
</reference>
<gene>
    <name evidence="2" type="ORF">B0I35DRAFT_416024</name>
</gene>